<dbReference type="GO" id="GO:0006950">
    <property type="term" value="P:response to stress"/>
    <property type="evidence" value="ECO:0007669"/>
    <property type="project" value="TreeGrafter"/>
</dbReference>
<evidence type="ECO:0000256" key="1">
    <source>
        <dbReference type="SAM" id="MobiDB-lite"/>
    </source>
</evidence>
<dbReference type="OrthoDB" id="3696090at2"/>
<feature type="compositionally biased region" description="Basic and acidic residues" evidence="1">
    <location>
        <begin position="144"/>
        <end position="159"/>
    </location>
</feature>
<dbReference type="InterPro" id="IPR036388">
    <property type="entry name" value="WH-like_DNA-bd_sf"/>
</dbReference>
<feature type="region of interest" description="Disordered" evidence="1">
    <location>
        <begin position="144"/>
        <end position="173"/>
    </location>
</feature>
<name>A0A4R4N8D0_9ACTN</name>
<dbReference type="InterPro" id="IPR036390">
    <property type="entry name" value="WH_DNA-bd_sf"/>
</dbReference>
<dbReference type="Gene3D" id="1.10.10.10">
    <property type="entry name" value="Winged helix-like DNA-binding domain superfamily/Winged helix DNA-binding domain"/>
    <property type="match status" value="1"/>
</dbReference>
<dbReference type="SUPFAM" id="SSF46785">
    <property type="entry name" value="Winged helix' DNA-binding domain"/>
    <property type="match status" value="1"/>
</dbReference>
<dbReference type="GO" id="GO:0003700">
    <property type="term" value="F:DNA-binding transcription factor activity"/>
    <property type="evidence" value="ECO:0007669"/>
    <property type="project" value="InterPro"/>
</dbReference>
<dbReference type="Proteomes" id="UP000295157">
    <property type="component" value="Unassembled WGS sequence"/>
</dbReference>
<reference evidence="3 4" key="1">
    <citation type="submission" date="2019-02" db="EMBL/GenBank/DDBJ databases">
        <title>Draft genome sequences of novel Actinobacteria.</title>
        <authorList>
            <person name="Sahin N."/>
            <person name="Ay H."/>
            <person name="Saygin H."/>
        </authorList>
    </citation>
    <scope>NUCLEOTIDE SEQUENCE [LARGE SCALE GENOMIC DNA]</scope>
    <source>
        <strain evidence="3 4">KC201</strain>
    </source>
</reference>
<protein>
    <submittedName>
        <fullName evidence="3">MarR family transcriptional regulator</fullName>
    </submittedName>
</protein>
<dbReference type="PRINTS" id="PR00598">
    <property type="entry name" value="HTHMARR"/>
</dbReference>
<dbReference type="InterPro" id="IPR000835">
    <property type="entry name" value="HTH_MarR-typ"/>
</dbReference>
<evidence type="ECO:0000259" key="2">
    <source>
        <dbReference type="PROSITE" id="PS50995"/>
    </source>
</evidence>
<dbReference type="PANTHER" id="PTHR33164">
    <property type="entry name" value="TRANSCRIPTIONAL REGULATOR, MARR FAMILY"/>
    <property type="match status" value="1"/>
</dbReference>
<proteinExistence type="predicted"/>
<dbReference type="Pfam" id="PF12802">
    <property type="entry name" value="MarR_2"/>
    <property type="match status" value="1"/>
</dbReference>
<dbReference type="PANTHER" id="PTHR33164:SF89">
    <property type="entry name" value="MARR FAMILY REGULATORY PROTEIN"/>
    <property type="match status" value="1"/>
</dbReference>
<dbReference type="InterPro" id="IPR039422">
    <property type="entry name" value="MarR/SlyA-like"/>
</dbReference>
<comment type="caution">
    <text evidence="3">The sequence shown here is derived from an EMBL/GenBank/DDBJ whole genome shotgun (WGS) entry which is preliminary data.</text>
</comment>
<gene>
    <name evidence="3" type="ORF">E1267_23165</name>
</gene>
<dbReference type="RefSeq" id="WP_132334847.1">
    <property type="nucleotide sequence ID" value="NZ_SMJZ01000091.1"/>
</dbReference>
<keyword evidence="4" id="KW-1185">Reference proteome</keyword>
<sequence length="173" mass="20117">MNRRDHIEQLLTAMQRDLLPSLLHVHEEDDLRLIDNVMLHVLDRGEEPTVKELAALIGRSESRTSRIVDGLVRRGLVERYEDERDRRARRIRVSAQGTALLQRIRRLRVDAQMWLWEHFTEEEAQIVLQALELFAKAARKVRDEADQAAGDRRLDDRPGGRQGSRARGDDQGR</sequence>
<dbReference type="EMBL" id="SMJZ01000091">
    <property type="protein sequence ID" value="TDC04314.1"/>
    <property type="molecule type" value="Genomic_DNA"/>
</dbReference>
<feature type="domain" description="HTH marR-type" evidence="2">
    <location>
        <begin position="4"/>
        <end position="136"/>
    </location>
</feature>
<evidence type="ECO:0000313" key="3">
    <source>
        <dbReference type="EMBL" id="TDC04314.1"/>
    </source>
</evidence>
<evidence type="ECO:0000313" key="4">
    <source>
        <dbReference type="Proteomes" id="UP000295157"/>
    </source>
</evidence>
<dbReference type="AlphaFoldDB" id="A0A4R4N8D0"/>
<dbReference type="PROSITE" id="PS50995">
    <property type="entry name" value="HTH_MARR_2"/>
    <property type="match status" value="1"/>
</dbReference>
<dbReference type="SMART" id="SM00347">
    <property type="entry name" value="HTH_MARR"/>
    <property type="match status" value="1"/>
</dbReference>
<accession>A0A4R4N8D0</accession>
<organism evidence="3 4">
    <name type="scientific">Nonomuraea longispora</name>
    <dbReference type="NCBI Taxonomy" id="1848320"/>
    <lineage>
        <taxon>Bacteria</taxon>
        <taxon>Bacillati</taxon>
        <taxon>Actinomycetota</taxon>
        <taxon>Actinomycetes</taxon>
        <taxon>Streptosporangiales</taxon>
        <taxon>Streptosporangiaceae</taxon>
        <taxon>Nonomuraea</taxon>
    </lineage>
</organism>